<dbReference type="Gene3D" id="3.10.129.10">
    <property type="entry name" value="Hotdog Thioesterase"/>
    <property type="match status" value="1"/>
</dbReference>
<gene>
    <name evidence="1" type="ORF">DFR37_10226</name>
</gene>
<dbReference type="SUPFAM" id="SSF54637">
    <property type="entry name" value="Thioesterase/thiol ester dehydrase-isomerase"/>
    <property type="match status" value="1"/>
</dbReference>
<protein>
    <submittedName>
        <fullName evidence="1">Acyl-CoA thioester hydrolase</fullName>
    </submittedName>
</protein>
<reference evidence="1 2" key="1">
    <citation type="submission" date="2018-06" db="EMBL/GenBank/DDBJ databases">
        <title>Genomic Encyclopedia of Type Strains, Phase IV (KMG-IV): sequencing the most valuable type-strain genomes for metagenomic binning, comparative biology and taxonomic classification.</title>
        <authorList>
            <person name="Goeker M."/>
        </authorList>
    </citation>
    <scope>NUCLEOTIDE SEQUENCE [LARGE SCALE GENOMIC DNA]</scope>
    <source>
        <strain evidence="1 2">DSM 25520</strain>
    </source>
</reference>
<sequence>MISTEYVVRTQPFTIRRTVKWGDCDPAGVVYTVVFGEYVISAAELFYRHILGEGPQHAKDRHGFGTPTRALAFDFQSSLRPDDEFDIEVSVEEIRSRTYTLLMHGRTLAGATVFIARLTPICVVRGERRAIPVPPVLKQALLAYQGARSGAHHS</sequence>
<dbReference type="Pfam" id="PF13279">
    <property type="entry name" value="4HBT_2"/>
    <property type="match status" value="1"/>
</dbReference>
<proteinExistence type="predicted"/>
<accession>A0A366HI13</accession>
<dbReference type="Proteomes" id="UP000253628">
    <property type="component" value="Unassembled WGS sequence"/>
</dbReference>
<dbReference type="AlphaFoldDB" id="A0A366HI13"/>
<evidence type="ECO:0000313" key="2">
    <source>
        <dbReference type="Proteomes" id="UP000253628"/>
    </source>
</evidence>
<dbReference type="EMBL" id="QNRQ01000002">
    <property type="protein sequence ID" value="RBP41647.1"/>
    <property type="molecule type" value="Genomic_DNA"/>
</dbReference>
<dbReference type="OrthoDB" id="21822at2"/>
<dbReference type="GO" id="GO:0016787">
    <property type="term" value="F:hydrolase activity"/>
    <property type="evidence" value="ECO:0007669"/>
    <property type="project" value="UniProtKB-KW"/>
</dbReference>
<dbReference type="CDD" id="cd00586">
    <property type="entry name" value="4HBT"/>
    <property type="match status" value="1"/>
</dbReference>
<keyword evidence="1" id="KW-0378">Hydrolase</keyword>
<name>A0A366HI13_9BURK</name>
<comment type="caution">
    <text evidence="1">The sequence shown here is derived from an EMBL/GenBank/DDBJ whole genome shotgun (WGS) entry which is preliminary data.</text>
</comment>
<evidence type="ECO:0000313" key="1">
    <source>
        <dbReference type="EMBL" id="RBP41647.1"/>
    </source>
</evidence>
<keyword evidence="2" id="KW-1185">Reference proteome</keyword>
<organism evidence="1 2">
    <name type="scientific">Eoetvoesiella caeni</name>
    <dbReference type="NCBI Taxonomy" id="645616"/>
    <lineage>
        <taxon>Bacteria</taxon>
        <taxon>Pseudomonadati</taxon>
        <taxon>Pseudomonadota</taxon>
        <taxon>Betaproteobacteria</taxon>
        <taxon>Burkholderiales</taxon>
        <taxon>Alcaligenaceae</taxon>
        <taxon>Eoetvoesiella</taxon>
    </lineage>
</organism>
<dbReference type="RefSeq" id="WP_113931919.1">
    <property type="nucleotide sequence ID" value="NZ_JACCEU010000002.1"/>
</dbReference>
<dbReference type="InterPro" id="IPR029069">
    <property type="entry name" value="HotDog_dom_sf"/>
</dbReference>